<dbReference type="InterPro" id="IPR006949">
    <property type="entry name" value="Barrel_Baseplate_J-like"/>
</dbReference>
<proteinExistence type="predicted"/>
<feature type="region of interest" description="Disordered" evidence="1">
    <location>
        <begin position="160"/>
        <end position="192"/>
    </location>
</feature>
<organism evidence="3 4">
    <name type="scientific">Halorubrum tailed virus 25</name>
    <dbReference type="NCBI Taxonomy" id="2878006"/>
    <lineage>
        <taxon>Viruses</taxon>
        <taxon>Duplodnaviria</taxon>
        <taxon>Heunggongvirae</taxon>
        <taxon>Uroviricota</taxon>
        <taxon>Caudoviricetes</taxon>
        <taxon>Thumleimavirales</taxon>
        <taxon>Hafunaviridae</taxon>
        <taxon>Laminvirus</taxon>
        <taxon>Laminvirus thailandense</taxon>
        <taxon>Laminvirus HRTV25</taxon>
    </lineage>
</organism>
<protein>
    <submittedName>
        <fullName evidence="3">Baseplate J-like protein</fullName>
    </submittedName>
</protein>
<evidence type="ECO:0000313" key="4">
    <source>
        <dbReference type="Proteomes" id="UP000827232"/>
    </source>
</evidence>
<gene>
    <name evidence="3" type="ORF">HRTV-25_gp32</name>
</gene>
<dbReference type="InterPro" id="IPR052399">
    <property type="entry name" value="Phage_Baseplate_Assmbl_Protein"/>
</dbReference>
<dbReference type="PANTHER" id="PTHR37829">
    <property type="entry name" value="PHAGE-LIKE ELEMENT PBSX PROTEIN XKDT"/>
    <property type="match status" value="1"/>
</dbReference>
<evidence type="ECO:0000259" key="2">
    <source>
        <dbReference type="Pfam" id="PF04865"/>
    </source>
</evidence>
<dbReference type="Proteomes" id="UP000827232">
    <property type="component" value="Segment"/>
</dbReference>
<evidence type="ECO:0000313" key="3">
    <source>
        <dbReference type="EMBL" id="UBF22613.1"/>
    </source>
</evidence>
<reference evidence="3" key="1">
    <citation type="submission" date="2021-05" db="EMBL/GenBank/DDBJ databases">
        <title>Diversity, taxonomy and evolution of archaeal viruses of the class Caudoviricetes.</title>
        <authorList>
            <person name="Liu Y."/>
            <person name="Demina T.A."/>
            <person name="Roux S."/>
            <person name="Aiewsakun P."/>
            <person name="Kazlauskas D."/>
            <person name="Simmonds P."/>
            <person name="Prangishvili D."/>
            <person name="Oksanen H.M."/>
            <person name="Krupovic M."/>
        </authorList>
    </citation>
    <scope>NUCLEOTIDE SEQUENCE</scope>
    <source>
        <strain evidence="3">HRTV-25/14</strain>
    </source>
</reference>
<evidence type="ECO:0000256" key="1">
    <source>
        <dbReference type="SAM" id="MobiDB-lite"/>
    </source>
</evidence>
<name>A0AAE9BY12_9CAUD</name>
<keyword evidence="4" id="KW-1185">Reference proteome</keyword>
<feature type="domain" description="Baseplate protein J-like barrel" evidence="2">
    <location>
        <begin position="97"/>
        <end position="184"/>
    </location>
</feature>
<dbReference type="PANTHER" id="PTHR37829:SF3">
    <property type="entry name" value="PROTEIN JAYE-RELATED"/>
    <property type="match status" value="1"/>
</dbReference>
<accession>A0AAE9BY12</accession>
<dbReference type="EMBL" id="MZ334521">
    <property type="protein sequence ID" value="UBF22613.1"/>
    <property type="molecule type" value="Genomic_DNA"/>
</dbReference>
<sequence>MTMIDGRFVPDTEDEVLEVLMNNARDVFGPDLNNDEKAVIRLLYIPVARLLADSQNDLRTVLDSAQLKYAEGRALELLTALIGVRRRPATKSAGTAEFKRETAASVDYTLPRGTKIQTDSVNPVQFETTELATLPAGQTSVSGVPIRAIKSGVRSNVGSNSLTVMTNPPPGIESVTNPEQTTGGTDAEDDDDLRARAKSELSDGMRGTARGIRNQLVKMPTVKSVRLYINDGETTDGAGIPPQHTECVVEGGADQDVGQTIWDSKGAGDGTHGGAHGTAVTVQADIGNGQTHPVDFSRPNVVQIYFDVDLSTNNKYEGDDEVRDAIVEYVGGTITSGADEDGELRVGDDVIYTKVLSAIMSINGVEDVPALTIGKSASPTNSSNESISATTIATADATDGSITITEV</sequence>
<dbReference type="Pfam" id="PF04865">
    <property type="entry name" value="Baseplate_J"/>
    <property type="match status" value="1"/>
</dbReference>